<protein>
    <submittedName>
        <fullName evidence="1">Uncharacterized protein</fullName>
    </submittedName>
</protein>
<organism evidence="1 2">
    <name type="scientific">Tetracentron sinense</name>
    <name type="common">Spur-leaf</name>
    <dbReference type="NCBI Taxonomy" id="13715"/>
    <lineage>
        <taxon>Eukaryota</taxon>
        <taxon>Viridiplantae</taxon>
        <taxon>Streptophyta</taxon>
        <taxon>Embryophyta</taxon>
        <taxon>Tracheophyta</taxon>
        <taxon>Spermatophyta</taxon>
        <taxon>Magnoliopsida</taxon>
        <taxon>Trochodendrales</taxon>
        <taxon>Trochodendraceae</taxon>
        <taxon>Tetracentron</taxon>
    </lineage>
</organism>
<dbReference type="AlphaFoldDB" id="A0A834Z8I0"/>
<name>A0A834Z8I0_TETSI</name>
<dbReference type="OrthoDB" id="308861at2759"/>
<evidence type="ECO:0000313" key="1">
    <source>
        <dbReference type="EMBL" id="KAF8399171.1"/>
    </source>
</evidence>
<dbReference type="Proteomes" id="UP000655225">
    <property type="component" value="Unassembled WGS sequence"/>
</dbReference>
<sequence>MEVDESGHPIQNTDVGPMTATMDSLSIGSGRRDTSSSASYGYGYTDSNYGTQEAQSQSSGFGNMGYGASSYYLVDILLLSNNTLYLPFGYGLNQADAMLQWDLIISCICSLTQIALKLSASIHLDRVFDLINCSRILRNYGNFESKQAEQFCKGIDATLVALEIFRGRGQIKLVAHCHATMSDRIKPNTCGITQPV</sequence>
<dbReference type="EMBL" id="JABCRI010000010">
    <property type="protein sequence ID" value="KAF8399171.1"/>
    <property type="molecule type" value="Genomic_DNA"/>
</dbReference>
<evidence type="ECO:0000313" key="2">
    <source>
        <dbReference type="Proteomes" id="UP000655225"/>
    </source>
</evidence>
<proteinExistence type="predicted"/>
<comment type="caution">
    <text evidence="1">The sequence shown here is derived from an EMBL/GenBank/DDBJ whole genome shotgun (WGS) entry which is preliminary data.</text>
</comment>
<reference evidence="1 2" key="1">
    <citation type="submission" date="2020-04" db="EMBL/GenBank/DDBJ databases">
        <title>Plant Genome Project.</title>
        <authorList>
            <person name="Zhang R.-G."/>
        </authorList>
    </citation>
    <scope>NUCLEOTIDE SEQUENCE [LARGE SCALE GENOMIC DNA]</scope>
    <source>
        <strain evidence="1">YNK0</strain>
        <tissue evidence="1">Leaf</tissue>
    </source>
</reference>
<accession>A0A834Z8I0</accession>
<keyword evidence="2" id="KW-1185">Reference proteome</keyword>
<gene>
    <name evidence="1" type="ORF">HHK36_015036</name>
</gene>